<keyword evidence="2" id="KW-0472">Membrane</keyword>
<feature type="transmembrane region" description="Helical" evidence="2">
    <location>
        <begin position="377"/>
        <end position="397"/>
    </location>
</feature>
<keyword evidence="2" id="KW-0812">Transmembrane</keyword>
<proteinExistence type="predicted"/>
<dbReference type="STRING" id="1045773.SAMN05216555_104215"/>
<feature type="transmembrane region" description="Helical" evidence="2">
    <location>
        <begin position="200"/>
        <end position="223"/>
    </location>
</feature>
<evidence type="ECO:0000259" key="3">
    <source>
        <dbReference type="Pfam" id="PF01757"/>
    </source>
</evidence>
<feature type="transmembrane region" description="Helical" evidence="2">
    <location>
        <begin position="235"/>
        <end position="257"/>
    </location>
</feature>
<feature type="region of interest" description="Disordered" evidence="1">
    <location>
        <begin position="434"/>
        <end position="460"/>
    </location>
</feature>
<feature type="transmembrane region" description="Helical" evidence="2">
    <location>
        <begin position="341"/>
        <end position="365"/>
    </location>
</feature>
<protein>
    <submittedName>
        <fullName evidence="4">Acyltransferase family protein</fullName>
    </submittedName>
</protein>
<keyword evidence="5" id="KW-1185">Reference proteome</keyword>
<feature type="transmembrane region" description="Helical" evidence="2">
    <location>
        <begin position="269"/>
        <end position="292"/>
    </location>
</feature>
<feature type="transmembrane region" description="Helical" evidence="2">
    <location>
        <begin position="117"/>
        <end position="138"/>
    </location>
</feature>
<organism evidence="4 5">
    <name type="scientific">Arthrobacter cupressi</name>
    <dbReference type="NCBI Taxonomy" id="1045773"/>
    <lineage>
        <taxon>Bacteria</taxon>
        <taxon>Bacillati</taxon>
        <taxon>Actinomycetota</taxon>
        <taxon>Actinomycetes</taxon>
        <taxon>Micrococcales</taxon>
        <taxon>Micrococcaceae</taxon>
        <taxon>Arthrobacter</taxon>
    </lineage>
</organism>
<feature type="transmembrane region" description="Helical" evidence="2">
    <location>
        <begin position="73"/>
        <end position="96"/>
    </location>
</feature>
<dbReference type="RefSeq" id="WP_074587994.1">
    <property type="nucleotide sequence ID" value="NZ_FNEI01000004.1"/>
</dbReference>
<gene>
    <name evidence="4" type="ORF">SAMN05216555_104215</name>
</gene>
<dbReference type="OrthoDB" id="8206682at2"/>
<dbReference type="Proteomes" id="UP000182130">
    <property type="component" value="Unassembled WGS sequence"/>
</dbReference>
<feature type="transmembrane region" description="Helical" evidence="2">
    <location>
        <begin position="144"/>
        <end position="165"/>
    </location>
</feature>
<sequence length="460" mass="48751">MGFLRHGGSTDPAKAVAGQAATGARRDPVIDIARFFCLTLVVLSHCMMVSPVLHADGTVTTENTLMEQRWFEPVLWCLQVMPLFFVLGGITGLESWRRLQARGGTGVDYAQLRLLRLIRPATALLAVMFPGLFAAQLLGVHPQVVQLMATGAGMPLWFLAAYLAAQLSVPLLARLHGHAPWLTVSALVAAVIAVDSLRGAFPLIASLNMVFVWCAVQQFGFFIADGFLAGRSSGWLVGLVAGSNLLLGLITGAGVYSGNMIVNLNPPNLCMLLLGLSQAATLQLLRPGVAWLARVRWVMWMVAAAGRRSMTIYLWHLPLLVAMTGLLLLSDFPKPAAGTAAWWWARPLVLLAVVLLLVPVLLLCGRLEERPTAAVHARGRAPAAVVTAGVVVFIPMLDAALNGLSVALLGGGAACFMLAVLLLGRVVEPAQTPAVGPPAKPGAGRPMPLPEPGLRANVES</sequence>
<accession>A0A1G8NDE7</accession>
<feature type="transmembrane region" description="Helical" evidence="2">
    <location>
        <begin position="403"/>
        <end position="423"/>
    </location>
</feature>
<dbReference type="EMBL" id="FNEI01000004">
    <property type="protein sequence ID" value="SDI78087.1"/>
    <property type="molecule type" value="Genomic_DNA"/>
</dbReference>
<dbReference type="InterPro" id="IPR002656">
    <property type="entry name" value="Acyl_transf_3_dom"/>
</dbReference>
<name>A0A1G8NDE7_9MICC</name>
<keyword evidence="2" id="KW-1133">Transmembrane helix</keyword>
<dbReference type="AlphaFoldDB" id="A0A1G8NDE7"/>
<keyword evidence="4" id="KW-0808">Transferase</keyword>
<evidence type="ECO:0000256" key="2">
    <source>
        <dbReference type="SAM" id="Phobius"/>
    </source>
</evidence>
<evidence type="ECO:0000256" key="1">
    <source>
        <dbReference type="SAM" id="MobiDB-lite"/>
    </source>
</evidence>
<feature type="transmembrane region" description="Helical" evidence="2">
    <location>
        <begin position="35"/>
        <end position="53"/>
    </location>
</feature>
<dbReference type="GO" id="GO:0016747">
    <property type="term" value="F:acyltransferase activity, transferring groups other than amino-acyl groups"/>
    <property type="evidence" value="ECO:0007669"/>
    <property type="project" value="InterPro"/>
</dbReference>
<evidence type="ECO:0000313" key="4">
    <source>
        <dbReference type="EMBL" id="SDI78087.1"/>
    </source>
</evidence>
<keyword evidence="4" id="KW-0012">Acyltransferase</keyword>
<reference evidence="5" key="1">
    <citation type="submission" date="2016-10" db="EMBL/GenBank/DDBJ databases">
        <authorList>
            <person name="Varghese N."/>
            <person name="Submissions S."/>
        </authorList>
    </citation>
    <scope>NUCLEOTIDE SEQUENCE [LARGE SCALE GENOMIC DNA]</scope>
    <source>
        <strain evidence="5">CGMCC 1.10783</strain>
    </source>
</reference>
<feature type="transmembrane region" description="Helical" evidence="2">
    <location>
        <begin position="312"/>
        <end position="329"/>
    </location>
</feature>
<dbReference type="Pfam" id="PF01757">
    <property type="entry name" value="Acyl_transf_3"/>
    <property type="match status" value="1"/>
</dbReference>
<feature type="transmembrane region" description="Helical" evidence="2">
    <location>
        <begin position="177"/>
        <end position="194"/>
    </location>
</feature>
<feature type="domain" description="Acyltransferase 3" evidence="3">
    <location>
        <begin position="30"/>
        <end position="357"/>
    </location>
</feature>
<evidence type="ECO:0000313" key="5">
    <source>
        <dbReference type="Proteomes" id="UP000182130"/>
    </source>
</evidence>